<dbReference type="EMBL" id="OX459121">
    <property type="protein sequence ID" value="CAI9103308.1"/>
    <property type="molecule type" value="Genomic_DNA"/>
</dbReference>
<accession>A0AAV1D6Q9</accession>
<organism evidence="1 2">
    <name type="scientific">Oldenlandia corymbosa var. corymbosa</name>
    <dbReference type="NCBI Taxonomy" id="529605"/>
    <lineage>
        <taxon>Eukaryota</taxon>
        <taxon>Viridiplantae</taxon>
        <taxon>Streptophyta</taxon>
        <taxon>Embryophyta</taxon>
        <taxon>Tracheophyta</taxon>
        <taxon>Spermatophyta</taxon>
        <taxon>Magnoliopsida</taxon>
        <taxon>eudicotyledons</taxon>
        <taxon>Gunneridae</taxon>
        <taxon>Pentapetalae</taxon>
        <taxon>asterids</taxon>
        <taxon>lamiids</taxon>
        <taxon>Gentianales</taxon>
        <taxon>Rubiaceae</taxon>
        <taxon>Rubioideae</taxon>
        <taxon>Spermacoceae</taxon>
        <taxon>Hedyotis-Oldenlandia complex</taxon>
        <taxon>Oldenlandia</taxon>
    </lineage>
</organism>
<keyword evidence="2" id="KW-1185">Reference proteome</keyword>
<evidence type="ECO:0000313" key="1">
    <source>
        <dbReference type="EMBL" id="CAI9103308.1"/>
    </source>
</evidence>
<evidence type="ECO:0000313" key="2">
    <source>
        <dbReference type="Proteomes" id="UP001161247"/>
    </source>
</evidence>
<dbReference type="AlphaFoldDB" id="A0AAV1D6Q9"/>
<proteinExistence type="predicted"/>
<name>A0AAV1D6Q9_OLDCO</name>
<dbReference type="SUPFAM" id="SSF53756">
    <property type="entry name" value="UDP-Glycosyltransferase/glycogen phosphorylase"/>
    <property type="match status" value="1"/>
</dbReference>
<gene>
    <name evidence="1" type="ORF">OLC1_LOCUS12508</name>
</gene>
<reference evidence="1" key="1">
    <citation type="submission" date="2023-03" db="EMBL/GenBank/DDBJ databases">
        <authorList>
            <person name="Julca I."/>
        </authorList>
    </citation>
    <scope>NUCLEOTIDE SEQUENCE</scope>
</reference>
<dbReference type="Gene3D" id="3.40.50.2000">
    <property type="entry name" value="Glycogen Phosphorylase B"/>
    <property type="match status" value="1"/>
</dbReference>
<dbReference type="Proteomes" id="UP001161247">
    <property type="component" value="Chromosome 4"/>
</dbReference>
<sequence>MAESKKAELVLIPSAEVSHLVPFVELANLLITQTNDLSITILIMALPSDTKILSYKKSLEESSDPRIKFVDLKPELTDPSKTPAAGVQFLFQFVDSHKPHDKN</sequence>
<protein>
    <submittedName>
        <fullName evidence="1">OLC1v1001767C1</fullName>
    </submittedName>
</protein>